<gene>
    <name evidence="9" type="ORF">BCR32DRAFT_330624</name>
</gene>
<keyword evidence="10" id="KW-1185">Reference proteome</keyword>
<dbReference type="PANTHER" id="PTHR13218">
    <property type="entry name" value="TRANSCRIPTION INITIATION FACTOR TFIID SUBUNIT 11-RELATED"/>
    <property type="match status" value="1"/>
</dbReference>
<evidence type="ECO:0000256" key="1">
    <source>
        <dbReference type="ARBA" id="ARBA00004123"/>
    </source>
</evidence>
<evidence type="ECO:0000256" key="6">
    <source>
        <dbReference type="ARBA" id="ARBA00072882"/>
    </source>
</evidence>
<comment type="similarity">
    <text evidence="2">Belongs to the TAF11 family.</text>
</comment>
<feature type="compositionally biased region" description="Basic and acidic residues" evidence="7">
    <location>
        <begin position="1"/>
        <end position="13"/>
    </location>
</feature>
<keyword evidence="5" id="KW-0539">Nucleus</keyword>
<dbReference type="GO" id="GO:0046982">
    <property type="term" value="F:protein heterodimerization activity"/>
    <property type="evidence" value="ECO:0007669"/>
    <property type="project" value="InterPro"/>
</dbReference>
<evidence type="ECO:0000313" key="10">
    <source>
        <dbReference type="Proteomes" id="UP000193944"/>
    </source>
</evidence>
<protein>
    <recommendedName>
        <fullName evidence="6">Transcription initiation factor TFIID subunit 11</fullName>
    </recommendedName>
</protein>
<dbReference type="EMBL" id="MCFG01000526">
    <property type="protein sequence ID" value="ORX64424.1"/>
    <property type="molecule type" value="Genomic_DNA"/>
</dbReference>
<sequence>MLQDTHKEKKTKTENGPTKYKKSKEKKTKNDKQKGTSQSSNENNNNNKDNKDKKLGNKEENGENVNEKDKKEEKDKEKDKKEDEEQEDEEDQDIDGVYEELEEENTQLKNKEMLKDLLNEFSEEQIQRYEVYRRSTLPKAAVKRLVQNILNQSVSNSMGIVVGGFSKIFIGEIVEKARDVMEDWGDEGAIRPEHLREAYRLYKEERKCKYL</sequence>
<reference evidence="9 10" key="1">
    <citation type="submission" date="2016-08" db="EMBL/GenBank/DDBJ databases">
        <title>A Parts List for Fungal Cellulosomes Revealed by Comparative Genomics.</title>
        <authorList>
            <consortium name="DOE Joint Genome Institute"/>
            <person name="Haitjema C.H."/>
            <person name="Gilmore S.P."/>
            <person name="Henske J.K."/>
            <person name="Solomon K.V."/>
            <person name="De Groot R."/>
            <person name="Kuo A."/>
            <person name="Mondo S.J."/>
            <person name="Salamov A.A."/>
            <person name="Labutti K."/>
            <person name="Zhao Z."/>
            <person name="Chiniquy J."/>
            <person name="Barry K."/>
            <person name="Brewer H.M."/>
            <person name="Purvine S.O."/>
            <person name="Wright A.T."/>
            <person name="Boxma B."/>
            <person name="Van Alen T."/>
            <person name="Hackstein J.H."/>
            <person name="Baker S.E."/>
            <person name="Grigoriev I.V."/>
            <person name="O'Malley M.A."/>
        </authorList>
    </citation>
    <scope>NUCLEOTIDE SEQUENCE [LARGE SCALE GENOMIC DNA]</scope>
    <source>
        <strain evidence="9 10">S4</strain>
    </source>
</reference>
<feature type="domain" description="TAFII28-like protein" evidence="8">
    <location>
        <begin position="117"/>
        <end position="200"/>
    </location>
</feature>
<feature type="compositionally biased region" description="Basic and acidic residues" evidence="7">
    <location>
        <begin position="48"/>
        <end position="83"/>
    </location>
</feature>
<dbReference type="FunFam" id="1.10.20.10:FF:000061">
    <property type="entry name" value="TFIID subunit"/>
    <property type="match status" value="1"/>
</dbReference>
<reference evidence="9 10" key="2">
    <citation type="submission" date="2016-08" db="EMBL/GenBank/DDBJ databases">
        <title>Pervasive Adenine N6-methylation of Active Genes in Fungi.</title>
        <authorList>
            <consortium name="DOE Joint Genome Institute"/>
            <person name="Mondo S.J."/>
            <person name="Dannebaum R.O."/>
            <person name="Kuo R.C."/>
            <person name="Labutti K."/>
            <person name="Haridas S."/>
            <person name="Kuo A."/>
            <person name="Salamov A."/>
            <person name="Ahrendt S.R."/>
            <person name="Lipzen A."/>
            <person name="Sullivan W."/>
            <person name="Andreopoulos W.B."/>
            <person name="Clum A."/>
            <person name="Lindquist E."/>
            <person name="Daum C."/>
            <person name="Ramamoorthy G.K."/>
            <person name="Gryganskyi A."/>
            <person name="Culley D."/>
            <person name="Magnuson J.K."/>
            <person name="James T.Y."/>
            <person name="O'Malley M.A."/>
            <person name="Stajich J.E."/>
            <person name="Spatafora J.W."/>
            <person name="Visel A."/>
            <person name="Grigoriev I.V."/>
        </authorList>
    </citation>
    <scope>NUCLEOTIDE SEQUENCE [LARGE SCALE GENOMIC DNA]</scope>
    <source>
        <strain evidence="9 10">S4</strain>
    </source>
</reference>
<comment type="subcellular location">
    <subcellularLocation>
        <location evidence="1">Nucleus</location>
    </subcellularLocation>
</comment>
<evidence type="ECO:0000256" key="7">
    <source>
        <dbReference type="SAM" id="MobiDB-lite"/>
    </source>
</evidence>
<accession>A0A1Y1VUJ3</accession>
<feature type="region of interest" description="Disordered" evidence="7">
    <location>
        <begin position="1"/>
        <end position="95"/>
    </location>
</feature>
<dbReference type="InterPro" id="IPR006809">
    <property type="entry name" value="TAFII28_dom"/>
</dbReference>
<dbReference type="Gene3D" id="1.10.20.10">
    <property type="entry name" value="Histone, subunit A"/>
    <property type="match status" value="1"/>
</dbReference>
<comment type="caution">
    <text evidence="9">The sequence shown here is derived from an EMBL/GenBank/DDBJ whole genome shotgun (WGS) entry which is preliminary data.</text>
</comment>
<dbReference type="InterPro" id="IPR009072">
    <property type="entry name" value="Histone-fold"/>
</dbReference>
<evidence type="ECO:0000313" key="9">
    <source>
        <dbReference type="EMBL" id="ORX64424.1"/>
    </source>
</evidence>
<organism evidence="9 10">
    <name type="scientific">Anaeromyces robustus</name>
    <dbReference type="NCBI Taxonomy" id="1754192"/>
    <lineage>
        <taxon>Eukaryota</taxon>
        <taxon>Fungi</taxon>
        <taxon>Fungi incertae sedis</taxon>
        <taxon>Chytridiomycota</taxon>
        <taxon>Chytridiomycota incertae sedis</taxon>
        <taxon>Neocallimastigomycetes</taxon>
        <taxon>Neocallimastigales</taxon>
        <taxon>Neocallimastigaceae</taxon>
        <taxon>Anaeromyces</taxon>
    </lineage>
</organism>
<dbReference type="GO" id="GO:0005669">
    <property type="term" value="C:transcription factor TFIID complex"/>
    <property type="evidence" value="ECO:0007669"/>
    <property type="project" value="InterPro"/>
</dbReference>
<evidence type="ECO:0000256" key="5">
    <source>
        <dbReference type="ARBA" id="ARBA00023242"/>
    </source>
</evidence>
<evidence type="ECO:0000256" key="3">
    <source>
        <dbReference type="ARBA" id="ARBA00023015"/>
    </source>
</evidence>
<dbReference type="STRING" id="1754192.A0A1Y1VUJ3"/>
<dbReference type="AlphaFoldDB" id="A0A1Y1VUJ3"/>
<proteinExistence type="inferred from homology"/>
<evidence type="ECO:0000256" key="2">
    <source>
        <dbReference type="ARBA" id="ARBA00009788"/>
    </source>
</evidence>
<evidence type="ECO:0000259" key="8">
    <source>
        <dbReference type="Pfam" id="PF04719"/>
    </source>
</evidence>
<dbReference type="Pfam" id="PF04719">
    <property type="entry name" value="TAFII28"/>
    <property type="match status" value="1"/>
</dbReference>
<keyword evidence="3" id="KW-0805">Transcription regulation</keyword>
<name>A0A1Y1VUJ3_9FUNG</name>
<dbReference type="InterPro" id="IPR045127">
    <property type="entry name" value="TAF11-like"/>
</dbReference>
<dbReference type="GO" id="GO:0016251">
    <property type="term" value="F:RNA polymerase II general transcription initiation factor activity"/>
    <property type="evidence" value="ECO:0007669"/>
    <property type="project" value="TreeGrafter"/>
</dbReference>
<dbReference type="GO" id="GO:0051123">
    <property type="term" value="P:RNA polymerase II preinitiation complex assembly"/>
    <property type="evidence" value="ECO:0007669"/>
    <property type="project" value="InterPro"/>
</dbReference>
<dbReference type="Proteomes" id="UP000193944">
    <property type="component" value="Unassembled WGS sequence"/>
</dbReference>
<dbReference type="PANTHER" id="PTHR13218:SF8">
    <property type="entry name" value="TRANSCRIPTION INITIATION FACTOR TFIID SUBUNIT 11"/>
    <property type="match status" value="1"/>
</dbReference>
<dbReference type="CDD" id="cd08048">
    <property type="entry name" value="HFD_TAF11"/>
    <property type="match status" value="1"/>
</dbReference>
<evidence type="ECO:0000256" key="4">
    <source>
        <dbReference type="ARBA" id="ARBA00023163"/>
    </source>
</evidence>
<keyword evidence="4" id="KW-0804">Transcription</keyword>
<dbReference type="OrthoDB" id="28335at2759"/>
<feature type="compositionally biased region" description="Acidic residues" evidence="7">
    <location>
        <begin position="84"/>
        <end position="95"/>
    </location>
</feature>
<dbReference type="SUPFAM" id="SSF47113">
    <property type="entry name" value="Histone-fold"/>
    <property type="match status" value="1"/>
</dbReference>